<proteinExistence type="predicted"/>
<dbReference type="PATRIC" id="fig|317.197.peg.2782"/>
<comment type="caution">
    <text evidence="3">The sequence shown here is derived from an EMBL/GenBank/DDBJ whole genome shotgun (WGS) entry which is preliminary data.</text>
</comment>
<feature type="coiled-coil region" evidence="1">
    <location>
        <begin position="41"/>
        <end position="68"/>
    </location>
</feature>
<sequence>MKLTKLTAFLIGVSLTPAWALAAQGTEGSPMPLAQQPAVNVEEFDKHMAQAQEHLKKMEVLMTEIQQAKEPKERQKLLQEHQAMMQRGMGMMGDLWGRGMMGRQMMKSGMISWKDMGDRYSTMTPEQMKQHQYMMDRYMGMQQMMIDQLMQRQHQIDMQPR</sequence>
<dbReference type="Proteomes" id="UP000036955">
    <property type="component" value="Unassembled WGS sequence"/>
</dbReference>
<evidence type="ECO:0000256" key="1">
    <source>
        <dbReference type="SAM" id="Coils"/>
    </source>
</evidence>
<protein>
    <submittedName>
        <fullName evidence="3">Conserved secreted protein with internal repeat protein</fullName>
    </submittedName>
</protein>
<keyword evidence="2" id="KW-0732">Signal</keyword>
<name>A0A0L1MBZ2_PSESX</name>
<evidence type="ECO:0000313" key="4">
    <source>
        <dbReference type="Proteomes" id="UP000036955"/>
    </source>
</evidence>
<organism evidence="3 4">
    <name type="scientific">Pseudomonas syringae</name>
    <dbReference type="NCBI Taxonomy" id="317"/>
    <lineage>
        <taxon>Bacteria</taxon>
        <taxon>Pseudomonadati</taxon>
        <taxon>Pseudomonadota</taxon>
        <taxon>Gammaproteobacteria</taxon>
        <taxon>Pseudomonadales</taxon>
        <taxon>Pseudomonadaceae</taxon>
        <taxon>Pseudomonas</taxon>
    </lineage>
</organism>
<feature type="signal peptide" evidence="2">
    <location>
        <begin position="1"/>
        <end position="22"/>
    </location>
</feature>
<evidence type="ECO:0000313" key="3">
    <source>
        <dbReference type="EMBL" id="KNH25960.1"/>
    </source>
</evidence>
<dbReference type="EMBL" id="LFQK01000028">
    <property type="protein sequence ID" value="KNH25960.1"/>
    <property type="molecule type" value="Genomic_DNA"/>
</dbReference>
<reference evidence="3 4" key="1">
    <citation type="submission" date="2015-06" db="EMBL/GenBank/DDBJ databases">
        <authorList>
            <person name="Hoefler B.C."/>
            <person name="Straight P.D."/>
        </authorList>
    </citation>
    <scope>NUCLEOTIDE SEQUENCE [LARGE SCALE GENOMIC DNA]</scope>
    <source>
        <strain evidence="3 4">Riq4</strain>
    </source>
</reference>
<evidence type="ECO:0000256" key="2">
    <source>
        <dbReference type="SAM" id="SignalP"/>
    </source>
</evidence>
<dbReference type="OrthoDB" id="8929854at2"/>
<dbReference type="AlphaFoldDB" id="A0A0L1MBZ2"/>
<feature type="chain" id="PRO_5005555978" evidence="2">
    <location>
        <begin position="23"/>
        <end position="161"/>
    </location>
</feature>
<gene>
    <name evidence="3" type="ORF">ACS77_17025</name>
</gene>
<keyword evidence="1" id="KW-0175">Coiled coil</keyword>
<accession>A0A0L1MBZ2</accession>